<reference evidence="2 3" key="1">
    <citation type="journal article" date="2014" name="Nat. Commun.">
        <title>Klebsormidium flaccidum genome reveals primary factors for plant terrestrial adaptation.</title>
        <authorList>
            <person name="Hori K."/>
            <person name="Maruyama F."/>
            <person name="Fujisawa T."/>
            <person name="Togashi T."/>
            <person name="Yamamoto N."/>
            <person name="Seo M."/>
            <person name="Sato S."/>
            <person name="Yamada T."/>
            <person name="Mori H."/>
            <person name="Tajima N."/>
            <person name="Moriyama T."/>
            <person name="Ikeuchi M."/>
            <person name="Watanabe M."/>
            <person name="Wada H."/>
            <person name="Kobayashi K."/>
            <person name="Saito M."/>
            <person name="Masuda T."/>
            <person name="Sasaki-Sekimoto Y."/>
            <person name="Mashiguchi K."/>
            <person name="Awai K."/>
            <person name="Shimojima M."/>
            <person name="Masuda S."/>
            <person name="Iwai M."/>
            <person name="Nobusawa T."/>
            <person name="Narise T."/>
            <person name="Kondo S."/>
            <person name="Saito H."/>
            <person name="Sato R."/>
            <person name="Murakawa M."/>
            <person name="Ihara Y."/>
            <person name="Oshima-Yamada Y."/>
            <person name="Ohtaka K."/>
            <person name="Satoh M."/>
            <person name="Sonobe K."/>
            <person name="Ishii M."/>
            <person name="Ohtani R."/>
            <person name="Kanamori-Sato M."/>
            <person name="Honoki R."/>
            <person name="Miyazaki D."/>
            <person name="Mochizuki H."/>
            <person name="Umetsu J."/>
            <person name="Higashi K."/>
            <person name="Shibata D."/>
            <person name="Kamiya Y."/>
            <person name="Sato N."/>
            <person name="Nakamura Y."/>
            <person name="Tabata S."/>
            <person name="Ida S."/>
            <person name="Kurokawa K."/>
            <person name="Ohta H."/>
        </authorList>
    </citation>
    <scope>NUCLEOTIDE SEQUENCE [LARGE SCALE GENOMIC DNA]</scope>
    <source>
        <strain evidence="2 3">NIES-2285</strain>
    </source>
</reference>
<keyword evidence="1" id="KW-1133">Transmembrane helix</keyword>
<feature type="transmembrane region" description="Helical" evidence="1">
    <location>
        <begin position="373"/>
        <end position="394"/>
    </location>
</feature>
<dbReference type="Proteomes" id="UP000054558">
    <property type="component" value="Unassembled WGS sequence"/>
</dbReference>
<keyword evidence="3" id="KW-1185">Reference proteome</keyword>
<evidence type="ECO:0000256" key="1">
    <source>
        <dbReference type="SAM" id="Phobius"/>
    </source>
</evidence>
<evidence type="ECO:0000313" key="2">
    <source>
        <dbReference type="EMBL" id="GAQ86752.1"/>
    </source>
</evidence>
<keyword evidence="1" id="KW-0812">Transmembrane</keyword>
<sequence length="499" mass="55875">MKRDFNLFSKFPEFVVLKESLLSSRAKVDLKDRLPLELLNKAHRDTLRVPELWRDIELGDMILALDCSLHVNLLVTGVHPWRPECLSRFNSYAQGQDAAPEYEAIESKLERVAASTAPEFEGSKAAYQMFVDKIFSLVELREKVEAISGRSASGMRGATAKVVSETVVFELLEEAKPPLLEELRQYLQESPDKLRLVFRNCLLKGDRFRFLCGLIGDCGIGCVVFEQHFPFEKPDMARAILGCAELQRSTGLHTLELDFPLSVTDLESVALFLDRNEHVSEVAIHLRPAFYSKSAGGFQQVLSKLKELCASERGARVRLVRMRYRGGAPLQTEGAEGGTERDEAFDDAFLALVEEEVQSAYRFQRALQELDRAVAFFQLADLILCLAVLLDYLFVWGVFAFMSTDAKWMTIQLFWAGIFVWPPLEATLQGRPDPMGIFAGLFVCGFVKTWAVLALGAFFAYLGACLVWTVVRQVGKAAAAGCRLVAARLRGPRDEPLLA</sequence>
<evidence type="ECO:0000313" key="3">
    <source>
        <dbReference type="Proteomes" id="UP000054558"/>
    </source>
</evidence>
<protein>
    <submittedName>
        <fullName evidence="2">Uncharacterized protein</fullName>
    </submittedName>
</protein>
<keyword evidence="1" id="KW-0472">Membrane</keyword>
<dbReference type="AlphaFoldDB" id="A0A1Y1I9W8"/>
<name>A0A1Y1I9W8_KLENI</name>
<dbReference type="EMBL" id="DF237258">
    <property type="protein sequence ID" value="GAQ86752.1"/>
    <property type="molecule type" value="Genomic_DNA"/>
</dbReference>
<organism evidence="2 3">
    <name type="scientific">Klebsormidium nitens</name>
    <name type="common">Green alga</name>
    <name type="synonym">Ulothrix nitens</name>
    <dbReference type="NCBI Taxonomy" id="105231"/>
    <lineage>
        <taxon>Eukaryota</taxon>
        <taxon>Viridiplantae</taxon>
        <taxon>Streptophyta</taxon>
        <taxon>Klebsormidiophyceae</taxon>
        <taxon>Klebsormidiales</taxon>
        <taxon>Klebsormidiaceae</taxon>
        <taxon>Klebsormidium</taxon>
    </lineage>
</organism>
<feature type="transmembrane region" description="Helical" evidence="1">
    <location>
        <begin position="406"/>
        <end position="424"/>
    </location>
</feature>
<proteinExistence type="predicted"/>
<accession>A0A1Y1I9W8</accession>
<gene>
    <name evidence="2" type="ORF">KFL_003090090</name>
</gene>
<feature type="transmembrane region" description="Helical" evidence="1">
    <location>
        <begin position="436"/>
        <end position="462"/>
    </location>
</feature>